<keyword evidence="1" id="KW-0812">Transmembrane</keyword>
<reference evidence="3" key="1">
    <citation type="journal article" date="2019" name="Int. J. Syst. Evol. Microbiol.">
        <title>The Global Catalogue of Microorganisms (GCM) 10K type strain sequencing project: providing services to taxonomists for standard genome sequencing and annotation.</title>
        <authorList>
            <consortium name="The Broad Institute Genomics Platform"/>
            <consortium name="The Broad Institute Genome Sequencing Center for Infectious Disease"/>
            <person name="Wu L."/>
            <person name="Ma J."/>
        </authorList>
    </citation>
    <scope>NUCLEOTIDE SEQUENCE [LARGE SCALE GENOMIC DNA]</scope>
    <source>
        <strain evidence="3">CGMCC 1.12664</strain>
    </source>
</reference>
<dbReference type="EMBL" id="BMFJ01000001">
    <property type="protein sequence ID" value="GGE20416.1"/>
    <property type="molecule type" value="Genomic_DNA"/>
</dbReference>
<feature type="transmembrane region" description="Helical" evidence="1">
    <location>
        <begin position="52"/>
        <end position="73"/>
    </location>
</feature>
<dbReference type="Proteomes" id="UP000612855">
    <property type="component" value="Unassembled WGS sequence"/>
</dbReference>
<keyword evidence="1" id="KW-1133">Transmembrane helix</keyword>
<organism evidence="2 3">
    <name type="scientific">Primorskyibacter flagellatus</name>
    <dbReference type="NCBI Taxonomy" id="1387277"/>
    <lineage>
        <taxon>Bacteria</taxon>
        <taxon>Pseudomonadati</taxon>
        <taxon>Pseudomonadota</taxon>
        <taxon>Alphaproteobacteria</taxon>
        <taxon>Rhodobacterales</taxon>
        <taxon>Roseobacteraceae</taxon>
        <taxon>Primorskyibacter</taxon>
    </lineage>
</organism>
<protein>
    <submittedName>
        <fullName evidence="2">Uncharacterized protein</fullName>
    </submittedName>
</protein>
<dbReference type="AlphaFoldDB" id="A0A917A1N3"/>
<keyword evidence="1" id="KW-0472">Membrane</keyword>
<evidence type="ECO:0000313" key="3">
    <source>
        <dbReference type="Proteomes" id="UP000612855"/>
    </source>
</evidence>
<keyword evidence="3" id="KW-1185">Reference proteome</keyword>
<evidence type="ECO:0000256" key="1">
    <source>
        <dbReference type="SAM" id="Phobius"/>
    </source>
</evidence>
<proteinExistence type="predicted"/>
<comment type="caution">
    <text evidence="2">The sequence shown here is derived from an EMBL/GenBank/DDBJ whole genome shotgun (WGS) entry which is preliminary data.</text>
</comment>
<gene>
    <name evidence="2" type="ORF">GCM10011360_06380</name>
</gene>
<name>A0A917A1N3_9RHOB</name>
<feature type="transmembrane region" description="Helical" evidence="1">
    <location>
        <begin position="21"/>
        <end position="40"/>
    </location>
</feature>
<accession>A0A917A1N3</accession>
<dbReference type="RefSeq" id="WP_188476193.1">
    <property type="nucleotide sequence ID" value="NZ_BMFJ01000001.1"/>
</dbReference>
<evidence type="ECO:0000313" key="2">
    <source>
        <dbReference type="EMBL" id="GGE20416.1"/>
    </source>
</evidence>
<sequence>MTDRRPLFLERSSYRQRRLGDAARMLPVFGGVLMMLPAIWQRGEAEGAPATSSAMIYVFGGWVALSVAAFVLARWLDPSVTEPSGDAAGSTRGR</sequence>